<evidence type="ECO:0000313" key="4">
    <source>
        <dbReference type="Proteomes" id="UP000783871"/>
    </source>
</evidence>
<accession>A0ABX0ZEU8</accession>
<gene>
    <name evidence="3" type="ORF">HCJ94_24520</name>
</gene>
<keyword evidence="2" id="KW-1133">Transmembrane helix</keyword>
<feature type="compositionally biased region" description="Basic and acidic residues" evidence="1">
    <location>
        <begin position="15"/>
        <end position="24"/>
    </location>
</feature>
<sequence>MMPTEPAGPGSEKQSWAERRRQKIRDEIERNRRGEYTVPTWALALALALVVGAWVAIVVFA</sequence>
<comment type="caution">
    <text evidence="3">The sequence shown here is derived from an EMBL/GenBank/DDBJ whole genome shotgun (WGS) entry which is preliminary data.</text>
</comment>
<dbReference type="Proteomes" id="UP000783871">
    <property type="component" value="Unassembled WGS sequence"/>
</dbReference>
<dbReference type="RefSeq" id="WP_168003405.1">
    <property type="nucleotide sequence ID" value="NZ_JAATEO010000033.1"/>
</dbReference>
<dbReference type="EMBL" id="JAATEO010000033">
    <property type="protein sequence ID" value="NJP35059.1"/>
    <property type="molecule type" value="Genomic_DNA"/>
</dbReference>
<keyword evidence="2" id="KW-0472">Membrane</keyword>
<organism evidence="3 4">
    <name type="scientific">Micromonospora thermarum</name>
    <dbReference type="NCBI Taxonomy" id="2720024"/>
    <lineage>
        <taxon>Bacteria</taxon>
        <taxon>Bacillati</taxon>
        <taxon>Actinomycetota</taxon>
        <taxon>Actinomycetes</taxon>
        <taxon>Micromonosporales</taxon>
        <taxon>Micromonosporaceae</taxon>
        <taxon>Micromonospora</taxon>
    </lineage>
</organism>
<evidence type="ECO:0000256" key="2">
    <source>
        <dbReference type="SAM" id="Phobius"/>
    </source>
</evidence>
<feature type="region of interest" description="Disordered" evidence="1">
    <location>
        <begin position="1"/>
        <end position="24"/>
    </location>
</feature>
<keyword evidence="2" id="KW-0812">Transmembrane</keyword>
<proteinExistence type="predicted"/>
<evidence type="ECO:0000313" key="3">
    <source>
        <dbReference type="EMBL" id="NJP35059.1"/>
    </source>
</evidence>
<reference evidence="3 4" key="1">
    <citation type="submission" date="2020-03" db="EMBL/GenBank/DDBJ databases">
        <title>WGS of actinomycetes isolated from Thailand.</title>
        <authorList>
            <person name="Thawai C."/>
        </authorList>
    </citation>
    <scope>NUCLEOTIDE SEQUENCE [LARGE SCALE GENOMIC DNA]</scope>
    <source>
        <strain evidence="3 4">HSS6-12</strain>
    </source>
</reference>
<name>A0ABX0ZEU8_9ACTN</name>
<protein>
    <submittedName>
        <fullName evidence="3">Uncharacterized protein</fullName>
    </submittedName>
</protein>
<feature type="transmembrane region" description="Helical" evidence="2">
    <location>
        <begin position="41"/>
        <end position="60"/>
    </location>
</feature>
<evidence type="ECO:0000256" key="1">
    <source>
        <dbReference type="SAM" id="MobiDB-lite"/>
    </source>
</evidence>
<keyword evidence="4" id="KW-1185">Reference proteome</keyword>